<keyword evidence="9" id="KW-0539">Nucleus</keyword>
<dbReference type="InterPro" id="IPR000432">
    <property type="entry name" value="DNA_mismatch_repair_MutS_C"/>
</dbReference>
<dbReference type="PANTHER" id="PTHR11361:SF122">
    <property type="entry name" value="DNA MISMATCH REPAIR PROTEIN MSH3"/>
    <property type="match status" value="1"/>
</dbReference>
<evidence type="ECO:0000256" key="1">
    <source>
        <dbReference type="ARBA" id="ARBA00004123"/>
    </source>
</evidence>
<dbReference type="Pfam" id="PF01624">
    <property type="entry name" value="MutS_I"/>
    <property type="match status" value="1"/>
</dbReference>
<evidence type="ECO:0000256" key="6">
    <source>
        <dbReference type="ARBA" id="ARBA00022840"/>
    </source>
</evidence>
<feature type="compositionally biased region" description="Polar residues" evidence="15">
    <location>
        <begin position="1"/>
        <end position="25"/>
    </location>
</feature>
<evidence type="ECO:0000256" key="3">
    <source>
        <dbReference type="ARBA" id="ARBA00022151"/>
    </source>
</evidence>
<name>A0A165TVF6_9APHY</name>
<evidence type="ECO:0000259" key="16">
    <source>
        <dbReference type="PROSITE" id="PS00486"/>
    </source>
</evidence>
<dbReference type="OrthoDB" id="121051at2759"/>
<dbReference type="GO" id="GO:0006312">
    <property type="term" value="P:mitotic recombination"/>
    <property type="evidence" value="ECO:0007669"/>
    <property type="project" value="TreeGrafter"/>
</dbReference>
<dbReference type="InterPro" id="IPR016151">
    <property type="entry name" value="DNA_mismatch_repair_MutS_N"/>
</dbReference>
<dbReference type="Pfam" id="PF05188">
    <property type="entry name" value="MutS_II"/>
    <property type="match status" value="1"/>
</dbReference>
<sequence length="1064" mass="119928">MSFSSPKKQMAISSFFSQAPSSPKTQQRKRPVAAIDLTADSDDEPHTPSSPKRARTTSNFFTSQSSQPVEERNTTSSLNRPGGLAERWRFEPGGLSQATQRRTNGRHEQAKRILLGDHSLFKERRAEELEEESDDAQTANVAGPSGEPDSEEESDDLFAKMQEMWANSSSKTKKRKRNASARALPTRKKKVEEIGPSGLPYTPLEFQIRDVKERYAGALLMFEVGYKMIFYGEDARIASKELGVVCFPKRNFLQAWIPPHRKHIYLRKLLSQGYKVGIVEQTETAALKAVGDNRNELFSREVTHMYTAATNIDEIDSADELDPTFAPSLMCLVEEPMGGMGPDERVKVGMIVISASTGDVVWDEFEDNHMRIELETRMVHSKPYELLLPEGKLSKASEKMITHFMQISNADWANADHKIRIERVKHNFSYTEAFSSLSSFYTDKSKSAIASEGYNSGELMAALSEFPKLVVLALACSLKYLAAFGVEDCLRGTKFFAKFTERTHMLLNGNTLTNLEIYQNETDYTTRGSLMWILDHTSTKFGARMLRSWVGRPLVDMQILKERIDAVEEILTDDTPKLTLLRETLKRLPDLARGLCRIQYGKCTPQELAVLLPALSRVASAFQPVTDPRDAPFRSPLLNDIAVALPKLRDAMKYILDNVNLKAAKEGKKESLWTDPDKYPGVDAHTANIQVVESELVDELRKIRRTIKKPALQYTTVAGEEYLIEIRKDENRDIPVTWQLMQSTKMIRRYHTPEIKAKLQERAQYKESLTAEANKAYLSFLQEITRKYYALFRDAVNKLAVADCLLSLARVALQEGYVKPEFAEDDVLELVEGRHPMIEALRSDPFVPNTVTMGGRYPRSKIITGPNMGGKSSAVRMIALCAIMAQVGSYVPAQSMKLTPLDGILTRMGASDELARGRSTFMVEMQETSDIIQMATARSLIILDELGRGTATFDGMAIASATLQHLVQHTKCRTLFITHYPQLAVELERMFPADVENVHMEYTEDTRIDGTREVTFLYRLTPGLTEESFGVELSDENAMQDPQDPAAYEIQYIHTTGRDEHTLK</sequence>
<reference evidence="17 18" key="1">
    <citation type="journal article" date="2016" name="Mol. Biol. Evol.">
        <title>Comparative Genomics of Early-Diverging Mushroom-Forming Fungi Provides Insights into the Origins of Lignocellulose Decay Capabilities.</title>
        <authorList>
            <person name="Nagy L.G."/>
            <person name="Riley R."/>
            <person name="Tritt A."/>
            <person name="Adam C."/>
            <person name="Daum C."/>
            <person name="Floudas D."/>
            <person name="Sun H."/>
            <person name="Yadav J.S."/>
            <person name="Pangilinan J."/>
            <person name="Larsson K.H."/>
            <person name="Matsuura K."/>
            <person name="Barry K."/>
            <person name="Labutti K."/>
            <person name="Kuo R."/>
            <person name="Ohm R.A."/>
            <person name="Bhattacharya S.S."/>
            <person name="Shirouzu T."/>
            <person name="Yoshinaga Y."/>
            <person name="Martin F.M."/>
            <person name="Grigoriev I.V."/>
            <person name="Hibbett D.S."/>
        </authorList>
    </citation>
    <scope>NUCLEOTIDE SEQUENCE [LARGE SCALE GENOMIC DNA]</scope>
    <source>
        <strain evidence="17 18">L-15889</strain>
    </source>
</reference>
<feature type="region of interest" description="Disordered" evidence="15">
    <location>
        <begin position="1"/>
        <end position="191"/>
    </location>
</feature>
<feature type="compositionally biased region" description="Basic and acidic residues" evidence="15">
    <location>
        <begin position="105"/>
        <end position="127"/>
    </location>
</feature>
<dbReference type="GO" id="GO:0140664">
    <property type="term" value="F:ATP-dependent DNA damage sensor activity"/>
    <property type="evidence" value="ECO:0007669"/>
    <property type="project" value="InterPro"/>
</dbReference>
<evidence type="ECO:0000256" key="9">
    <source>
        <dbReference type="ARBA" id="ARBA00023242"/>
    </source>
</evidence>
<dbReference type="EMBL" id="KV429034">
    <property type="protein sequence ID" value="KZT74013.1"/>
    <property type="molecule type" value="Genomic_DNA"/>
</dbReference>
<dbReference type="NCBIfam" id="NF003810">
    <property type="entry name" value="PRK05399.1"/>
    <property type="match status" value="1"/>
</dbReference>
<evidence type="ECO:0000256" key="7">
    <source>
        <dbReference type="ARBA" id="ARBA00023125"/>
    </source>
</evidence>
<dbReference type="InterPro" id="IPR007696">
    <property type="entry name" value="DNA_mismatch_repair_MutS_core"/>
</dbReference>
<dbReference type="Proteomes" id="UP000076727">
    <property type="component" value="Unassembled WGS sequence"/>
</dbReference>
<dbReference type="SMART" id="SM00534">
    <property type="entry name" value="MUTSac"/>
    <property type="match status" value="1"/>
</dbReference>
<dbReference type="InterPro" id="IPR007861">
    <property type="entry name" value="DNA_mismatch_repair_MutS_clamp"/>
</dbReference>
<evidence type="ECO:0000256" key="2">
    <source>
        <dbReference type="ARBA" id="ARBA00007094"/>
    </source>
</evidence>
<dbReference type="Gene3D" id="3.30.420.110">
    <property type="entry name" value="MutS, connector domain"/>
    <property type="match status" value="1"/>
</dbReference>
<dbReference type="PANTHER" id="PTHR11361">
    <property type="entry name" value="DNA MISMATCH REPAIR PROTEIN MUTS FAMILY MEMBER"/>
    <property type="match status" value="1"/>
</dbReference>
<dbReference type="InterPro" id="IPR045076">
    <property type="entry name" value="MutS"/>
</dbReference>
<keyword evidence="8 14" id="KW-0234">DNA repair</keyword>
<dbReference type="Pfam" id="PF00488">
    <property type="entry name" value="MutS_V"/>
    <property type="match status" value="1"/>
</dbReference>
<proteinExistence type="inferred from homology"/>
<dbReference type="GO" id="GO:0030983">
    <property type="term" value="F:mismatched DNA binding"/>
    <property type="evidence" value="ECO:0007669"/>
    <property type="project" value="InterPro"/>
</dbReference>
<keyword evidence="4 14" id="KW-0547">Nucleotide-binding</keyword>
<dbReference type="GO" id="GO:0005634">
    <property type="term" value="C:nucleus"/>
    <property type="evidence" value="ECO:0007669"/>
    <property type="project" value="UniProtKB-SubCell"/>
</dbReference>
<protein>
    <recommendedName>
        <fullName evidence="3 13">DNA mismatch repair protein MSH3</fullName>
    </recommendedName>
    <alternativeName>
        <fullName evidence="3 13">DNA mismatch repair protein MSH3</fullName>
    </alternativeName>
    <alternativeName>
        <fullName evidence="12">MutS protein homolog 3</fullName>
    </alternativeName>
</protein>
<accession>A0A165TVF6</accession>
<feature type="compositionally biased region" description="Basic residues" evidence="15">
    <location>
        <begin position="171"/>
        <end position="189"/>
    </location>
</feature>
<dbReference type="STRING" id="1314783.A0A165TVF6"/>
<dbReference type="Pfam" id="PF05192">
    <property type="entry name" value="MutS_III"/>
    <property type="match status" value="1"/>
</dbReference>
<dbReference type="Gene3D" id="1.10.1420.10">
    <property type="match status" value="2"/>
</dbReference>
<feature type="compositionally biased region" description="Low complexity" evidence="15">
    <location>
        <begin position="56"/>
        <end position="67"/>
    </location>
</feature>
<dbReference type="SUPFAM" id="SSF55271">
    <property type="entry name" value="DNA repair protein MutS, domain I"/>
    <property type="match status" value="1"/>
</dbReference>
<evidence type="ECO:0000313" key="18">
    <source>
        <dbReference type="Proteomes" id="UP000076727"/>
    </source>
</evidence>
<dbReference type="Pfam" id="PF05190">
    <property type="entry name" value="MutS_IV"/>
    <property type="match status" value="1"/>
</dbReference>
<evidence type="ECO:0000256" key="15">
    <source>
        <dbReference type="SAM" id="MobiDB-lite"/>
    </source>
</evidence>
<dbReference type="AlphaFoldDB" id="A0A165TVF6"/>
<comment type="subcellular location">
    <subcellularLocation>
        <location evidence="1">Nucleus</location>
    </subcellularLocation>
</comment>
<dbReference type="InterPro" id="IPR027417">
    <property type="entry name" value="P-loop_NTPase"/>
</dbReference>
<evidence type="ECO:0000256" key="12">
    <source>
        <dbReference type="ARBA" id="ARBA00029792"/>
    </source>
</evidence>
<dbReference type="SUPFAM" id="SSF48334">
    <property type="entry name" value="DNA repair protein MutS, domain III"/>
    <property type="match status" value="1"/>
</dbReference>
<evidence type="ECO:0000256" key="8">
    <source>
        <dbReference type="ARBA" id="ARBA00023204"/>
    </source>
</evidence>
<keyword evidence="5 14" id="KW-0227">DNA damage</keyword>
<dbReference type="FunFam" id="3.40.1170.10:FF:000004">
    <property type="entry name" value="DNA mismatch repair protein"/>
    <property type="match status" value="1"/>
</dbReference>
<dbReference type="InterPro" id="IPR036187">
    <property type="entry name" value="DNA_mismatch_repair_MutS_sf"/>
</dbReference>
<dbReference type="SUPFAM" id="SSF52540">
    <property type="entry name" value="P-loop containing nucleoside triphosphate hydrolases"/>
    <property type="match status" value="1"/>
</dbReference>
<evidence type="ECO:0000256" key="10">
    <source>
        <dbReference type="ARBA" id="ARBA00025373"/>
    </source>
</evidence>
<evidence type="ECO:0000256" key="11">
    <source>
        <dbReference type="ARBA" id="ARBA00025902"/>
    </source>
</evidence>
<dbReference type="GO" id="GO:0005524">
    <property type="term" value="F:ATP binding"/>
    <property type="evidence" value="ECO:0007669"/>
    <property type="project" value="UniProtKB-KW"/>
</dbReference>
<dbReference type="GO" id="GO:0006298">
    <property type="term" value="P:mismatch repair"/>
    <property type="evidence" value="ECO:0007669"/>
    <property type="project" value="InterPro"/>
</dbReference>
<gene>
    <name evidence="17" type="ORF">DAEQUDRAFT_761477</name>
</gene>
<dbReference type="Gene3D" id="3.40.1170.10">
    <property type="entry name" value="DNA repair protein MutS, domain I"/>
    <property type="match status" value="1"/>
</dbReference>
<keyword evidence="18" id="KW-1185">Reference proteome</keyword>
<evidence type="ECO:0000313" key="17">
    <source>
        <dbReference type="EMBL" id="KZT74013.1"/>
    </source>
</evidence>
<organism evidence="17 18">
    <name type="scientific">Daedalea quercina L-15889</name>
    <dbReference type="NCBI Taxonomy" id="1314783"/>
    <lineage>
        <taxon>Eukaryota</taxon>
        <taxon>Fungi</taxon>
        <taxon>Dikarya</taxon>
        <taxon>Basidiomycota</taxon>
        <taxon>Agaricomycotina</taxon>
        <taxon>Agaricomycetes</taxon>
        <taxon>Polyporales</taxon>
        <taxon>Fomitopsis</taxon>
    </lineage>
</organism>
<feature type="domain" description="DNA mismatch repair proteins mutS family" evidence="16">
    <location>
        <begin position="939"/>
        <end position="955"/>
    </location>
</feature>
<dbReference type="SMART" id="SM00533">
    <property type="entry name" value="MUTSd"/>
    <property type="match status" value="1"/>
</dbReference>
<evidence type="ECO:0000256" key="4">
    <source>
        <dbReference type="ARBA" id="ARBA00022741"/>
    </source>
</evidence>
<evidence type="ECO:0000256" key="14">
    <source>
        <dbReference type="RuleBase" id="RU003756"/>
    </source>
</evidence>
<comment type="subunit">
    <text evidence="11">Heterodimer consisting of MSH2-MSH3 (MutS beta). Forms a ternary complex with MutL alpha (MLH1-PMS1).</text>
</comment>
<dbReference type="InterPro" id="IPR036678">
    <property type="entry name" value="MutS_con_dom_sf"/>
</dbReference>
<keyword evidence="7 14" id="KW-0238">DNA-binding</keyword>
<comment type="function">
    <text evidence="10">Component of the post-replicative DNA mismatch repair system (MMR). Heterodimerizes with MSH2 to form MutS beta, which binds to DNA mismatches thereby initiating DNA repair. MSH3 provides substrate-binding and substrate specificity to the complex. When bound, the MutS beta heterodimer bends the DNA helix and shields approximately 20 base pairs. Acts mainly to repair insertion-deletion loops (IDLs) from 2 to 13 nucleotides in size, but can also repair base-base and single insertion-deletion mismatches that occur during replication. After mismatch binding, forms a ternary complex with the MutL alpha heterodimer, which is thought to be responsible for directing the downstream MMR events, including strand discrimination, excision, and resynthesis. ATP binding and hydrolysis play a pivotal role in mismatch repair functions.</text>
</comment>
<dbReference type="PROSITE" id="PS00486">
    <property type="entry name" value="DNA_MISMATCH_REPAIR_2"/>
    <property type="match status" value="1"/>
</dbReference>
<dbReference type="Gene3D" id="3.40.50.300">
    <property type="entry name" value="P-loop containing nucleotide triphosphate hydrolases"/>
    <property type="match status" value="1"/>
</dbReference>
<keyword evidence="6" id="KW-0067">ATP-binding</keyword>
<dbReference type="InterPro" id="IPR007695">
    <property type="entry name" value="DNA_mismatch_repair_MutS-lik_N"/>
</dbReference>
<evidence type="ECO:0000256" key="5">
    <source>
        <dbReference type="ARBA" id="ARBA00022763"/>
    </source>
</evidence>
<evidence type="ECO:0000256" key="13">
    <source>
        <dbReference type="ARBA" id="ARBA00073774"/>
    </source>
</evidence>
<comment type="similarity">
    <text evidence="2">Belongs to the DNA mismatch repair MutS family. MSH3 subfamily.</text>
</comment>
<dbReference type="InterPro" id="IPR007860">
    <property type="entry name" value="DNA_mmatch_repair_MutS_con_dom"/>
</dbReference>
<dbReference type="FunFam" id="1.10.1420.10:FF:000004">
    <property type="entry name" value="DNA mismatch repair protein Msh3"/>
    <property type="match status" value="1"/>
</dbReference>